<dbReference type="InterPro" id="IPR040079">
    <property type="entry name" value="Glutathione_S-Trfase"/>
</dbReference>
<evidence type="ECO:0000313" key="2">
    <source>
        <dbReference type="EMBL" id="KKN94353.1"/>
    </source>
</evidence>
<dbReference type="InterPro" id="IPR036282">
    <property type="entry name" value="Glutathione-S-Trfase_C_sf"/>
</dbReference>
<dbReference type="SFLD" id="SFLDG00358">
    <property type="entry name" value="Main_(cytGST)"/>
    <property type="match status" value="1"/>
</dbReference>
<dbReference type="EMBL" id="LAZR01000079">
    <property type="protein sequence ID" value="KKN94353.1"/>
    <property type="molecule type" value="Genomic_DNA"/>
</dbReference>
<protein>
    <recommendedName>
        <fullName evidence="1">GST N-terminal domain-containing protein</fullName>
    </recommendedName>
</protein>
<dbReference type="PANTHER" id="PTHR44051:SF9">
    <property type="entry name" value="GLUTATHIONE S-TRANSFERASE 1"/>
    <property type="match status" value="1"/>
</dbReference>
<dbReference type="CDD" id="cd03189">
    <property type="entry name" value="GST_C_GTT1_like"/>
    <property type="match status" value="1"/>
</dbReference>
<evidence type="ECO:0000259" key="1">
    <source>
        <dbReference type="PROSITE" id="PS50404"/>
    </source>
</evidence>
<name>A0A0F9XPW8_9ZZZZ</name>
<dbReference type="PROSITE" id="PS50404">
    <property type="entry name" value="GST_NTER"/>
    <property type="match status" value="1"/>
</dbReference>
<feature type="domain" description="GST N-terminal" evidence="1">
    <location>
        <begin position="1"/>
        <end position="81"/>
    </location>
</feature>
<dbReference type="Gene3D" id="3.40.30.10">
    <property type="entry name" value="Glutaredoxin"/>
    <property type="match status" value="1"/>
</dbReference>
<dbReference type="Pfam" id="PF02798">
    <property type="entry name" value="GST_N"/>
    <property type="match status" value="1"/>
</dbReference>
<dbReference type="AlphaFoldDB" id="A0A0F9XPW8"/>
<organism evidence="2">
    <name type="scientific">marine sediment metagenome</name>
    <dbReference type="NCBI Taxonomy" id="412755"/>
    <lineage>
        <taxon>unclassified sequences</taxon>
        <taxon>metagenomes</taxon>
        <taxon>ecological metagenomes</taxon>
    </lineage>
</organism>
<dbReference type="InterPro" id="IPR036249">
    <property type="entry name" value="Thioredoxin-like_sf"/>
</dbReference>
<dbReference type="SFLD" id="SFLDG01150">
    <property type="entry name" value="Main.1:_Beta-like"/>
    <property type="match status" value="1"/>
</dbReference>
<accession>A0A0F9XPW8</accession>
<dbReference type="PANTHER" id="PTHR44051">
    <property type="entry name" value="GLUTATHIONE S-TRANSFERASE-RELATED"/>
    <property type="match status" value="1"/>
</dbReference>
<dbReference type="SFLD" id="SFLDS00019">
    <property type="entry name" value="Glutathione_Transferase_(cytos"/>
    <property type="match status" value="1"/>
</dbReference>
<sequence>MIKIHHLNRSRSHRILWLLEEIGAPYDVIPYSRDTKTNLAPPELKRVHPLGKSPMVEIDGTLIAESAAITEVLCTRFAPEMIPDRDSPAYLQHLELMHFAEGSAMTPILLNLYVSRLGDAGAPLHPRITSELDNHYSYMNSRVRASGHFVQDTLSAADIMLSFPAEIAMQQGRAKDYPALAGFVEMIHARPAYGRATARGKTDT</sequence>
<dbReference type="SUPFAM" id="SSF47616">
    <property type="entry name" value="GST C-terminal domain-like"/>
    <property type="match status" value="1"/>
</dbReference>
<dbReference type="CDD" id="cd03046">
    <property type="entry name" value="GST_N_GTT1_like"/>
    <property type="match status" value="1"/>
</dbReference>
<dbReference type="Gene3D" id="1.20.1050.10">
    <property type="match status" value="1"/>
</dbReference>
<dbReference type="InterPro" id="IPR004045">
    <property type="entry name" value="Glutathione_S-Trfase_N"/>
</dbReference>
<proteinExistence type="predicted"/>
<reference evidence="2" key="1">
    <citation type="journal article" date="2015" name="Nature">
        <title>Complex archaea that bridge the gap between prokaryotes and eukaryotes.</title>
        <authorList>
            <person name="Spang A."/>
            <person name="Saw J.H."/>
            <person name="Jorgensen S.L."/>
            <person name="Zaremba-Niedzwiedzka K."/>
            <person name="Martijn J."/>
            <person name="Lind A.E."/>
            <person name="van Eijk R."/>
            <person name="Schleper C."/>
            <person name="Guy L."/>
            <person name="Ettema T.J."/>
        </authorList>
    </citation>
    <scope>NUCLEOTIDE SEQUENCE</scope>
</reference>
<comment type="caution">
    <text evidence="2">The sequence shown here is derived from an EMBL/GenBank/DDBJ whole genome shotgun (WGS) entry which is preliminary data.</text>
</comment>
<gene>
    <name evidence="2" type="ORF">LCGC14_0189670</name>
</gene>
<dbReference type="SUPFAM" id="SSF52833">
    <property type="entry name" value="Thioredoxin-like"/>
    <property type="match status" value="1"/>
</dbReference>